<keyword evidence="4" id="KW-1185">Reference proteome</keyword>
<protein>
    <submittedName>
        <fullName evidence="2 3">Uncharacterized protein</fullName>
    </submittedName>
</protein>
<name>A0A180GIL4_PUCT1</name>
<reference evidence="2" key="1">
    <citation type="submission" date="2009-11" db="EMBL/GenBank/DDBJ databases">
        <authorList>
            <consortium name="The Broad Institute Genome Sequencing Platform"/>
            <person name="Ward D."/>
            <person name="Feldgarden M."/>
            <person name="Earl A."/>
            <person name="Young S.K."/>
            <person name="Zeng Q."/>
            <person name="Koehrsen M."/>
            <person name="Alvarado L."/>
            <person name="Berlin A."/>
            <person name="Bochicchio J."/>
            <person name="Borenstein D."/>
            <person name="Chapman S.B."/>
            <person name="Chen Z."/>
            <person name="Engels R."/>
            <person name="Freedman E."/>
            <person name="Gellesch M."/>
            <person name="Goldberg J."/>
            <person name="Griggs A."/>
            <person name="Gujja S."/>
            <person name="Heilman E."/>
            <person name="Heiman D."/>
            <person name="Hepburn T."/>
            <person name="Howarth C."/>
            <person name="Jen D."/>
            <person name="Larson L."/>
            <person name="Lewis B."/>
            <person name="Mehta T."/>
            <person name="Park D."/>
            <person name="Pearson M."/>
            <person name="Roberts A."/>
            <person name="Saif S."/>
            <person name="Shea T."/>
            <person name="Shenoy N."/>
            <person name="Sisk P."/>
            <person name="Stolte C."/>
            <person name="Sykes S."/>
            <person name="Thomson T."/>
            <person name="Walk T."/>
            <person name="White J."/>
            <person name="Yandava C."/>
            <person name="Izard J."/>
            <person name="Baranova O.V."/>
            <person name="Blanton J.M."/>
            <person name="Tanner A.C."/>
            <person name="Dewhirst F.E."/>
            <person name="Haas B."/>
            <person name="Nusbaum C."/>
            <person name="Birren B."/>
        </authorList>
    </citation>
    <scope>NUCLEOTIDE SEQUENCE [LARGE SCALE GENOMIC DNA]</scope>
    <source>
        <strain evidence="2">1-1 BBBD Race 1</strain>
    </source>
</reference>
<reference evidence="2" key="2">
    <citation type="submission" date="2016-05" db="EMBL/GenBank/DDBJ databases">
        <title>Comparative analysis highlights variable genome content of wheat rusts and divergence of the mating loci.</title>
        <authorList>
            <person name="Cuomo C.A."/>
            <person name="Bakkeren G."/>
            <person name="Szabo L."/>
            <person name="Khalil H."/>
            <person name="Joly D."/>
            <person name="Goldberg J."/>
            <person name="Young S."/>
            <person name="Zeng Q."/>
            <person name="Fellers J."/>
        </authorList>
    </citation>
    <scope>NUCLEOTIDE SEQUENCE [LARGE SCALE GENOMIC DNA]</scope>
    <source>
        <strain evidence="2">1-1 BBBD Race 1</strain>
    </source>
</reference>
<reference evidence="3" key="4">
    <citation type="submission" date="2025-05" db="UniProtKB">
        <authorList>
            <consortium name="EnsemblFungi"/>
        </authorList>
    </citation>
    <scope>IDENTIFICATION</scope>
    <source>
        <strain evidence="3">isolate 1-1 / race 1 (BBBD)</strain>
    </source>
</reference>
<feature type="compositionally biased region" description="Polar residues" evidence="1">
    <location>
        <begin position="1"/>
        <end position="24"/>
    </location>
</feature>
<dbReference type="EnsemblFungi" id="PTTG_11428-t43_1">
    <property type="protein sequence ID" value="PTTG_11428-t43_1-p1"/>
    <property type="gene ID" value="PTTG_11428"/>
</dbReference>
<feature type="compositionally biased region" description="Polar residues" evidence="1">
    <location>
        <begin position="81"/>
        <end position="91"/>
    </location>
</feature>
<accession>A0A180GIL4</accession>
<evidence type="ECO:0000313" key="2">
    <source>
        <dbReference type="EMBL" id="OAV92288.1"/>
    </source>
</evidence>
<sequence>MAQPLSMLQATPVSQPLGGQQSWDEFQGNYDPLGTHHDYSLTPGHDPHLIPGNNLSGHQGVDLTHASPLRNTPAAPPFGSNPASSVGNNSLALRGPNHPPAESLSGSNPPD</sequence>
<organism evidence="2">
    <name type="scientific">Puccinia triticina (isolate 1-1 / race 1 (BBBD))</name>
    <name type="common">Brown leaf rust fungus</name>
    <dbReference type="NCBI Taxonomy" id="630390"/>
    <lineage>
        <taxon>Eukaryota</taxon>
        <taxon>Fungi</taxon>
        <taxon>Dikarya</taxon>
        <taxon>Basidiomycota</taxon>
        <taxon>Pucciniomycotina</taxon>
        <taxon>Pucciniomycetes</taxon>
        <taxon>Pucciniales</taxon>
        <taxon>Pucciniaceae</taxon>
        <taxon>Puccinia</taxon>
    </lineage>
</organism>
<evidence type="ECO:0000313" key="3">
    <source>
        <dbReference type="EnsemblFungi" id="PTTG_11428-t43_1-p1"/>
    </source>
</evidence>
<evidence type="ECO:0000313" key="4">
    <source>
        <dbReference type="Proteomes" id="UP000005240"/>
    </source>
</evidence>
<dbReference type="EMBL" id="ADAS02000066">
    <property type="protein sequence ID" value="OAV92288.1"/>
    <property type="molecule type" value="Genomic_DNA"/>
</dbReference>
<feature type="non-terminal residue" evidence="2">
    <location>
        <position position="111"/>
    </location>
</feature>
<dbReference type="VEuPathDB" id="FungiDB:PTTG_11428"/>
<evidence type="ECO:0000256" key="1">
    <source>
        <dbReference type="SAM" id="MobiDB-lite"/>
    </source>
</evidence>
<feature type="region of interest" description="Disordered" evidence="1">
    <location>
        <begin position="1"/>
        <end position="111"/>
    </location>
</feature>
<dbReference type="Proteomes" id="UP000005240">
    <property type="component" value="Unassembled WGS sequence"/>
</dbReference>
<gene>
    <name evidence="2" type="ORF">PTTG_11428</name>
</gene>
<reference evidence="3 4" key="3">
    <citation type="journal article" date="2017" name="G3 (Bethesda)">
        <title>Comparative analysis highlights variable genome content of wheat rusts and divergence of the mating loci.</title>
        <authorList>
            <person name="Cuomo C.A."/>
            <person name="Bakkeren G."/>
            <person name="Khalil H.B."/>
            <person name="Panwar V."/>
            <person name="Joly D."/>
            <person name="Linning R."/>
            <person name="Sakthikumar S."/>
            <person name="Song X."/>
            <person name="Adiconis X."/>
            <person name="Fan L."/>
            <person name="Goldberg J.M."/>
            <person name="Levin J.Z."/>
            <person name="Young S."/>
            <person name="Zeng Q."/>
            <person name="Anikster Y."/>
            <person name="Bruce M."/>
            <person name="Wang M."/>
            <person name="Yin C."/>
            <person name="McCallum B."/>
            <person name="Szabo L.J."/>
            <person name="Hulbert S."/>
            <person name="Chen X."/>
            <person name="Fellers J.P."/>
        </authorList>
    </citation>
    <scope>NUCLEOTIDE SEQUENCE</scope>
    <source>
        <strain evidence="3">isolate 1-1 / race 1 (BBBD)</strain>
        <strain evidence="4">Isolate 1-1 / race 1 (BBBD)</strain>
    </source>
</reference>
<proteinExistence type="predicted"/>
<dbReference type="AlphaFoldDB" id="A0A180GIL4"/>